<feature type="compositionally biased region" description="Basic residues" evidence="1">
    <location>
        <begin position="537"/>
        <end position="549"/>
    </location>
</feature>
<evidence type="ECO:0000313" key="2">
    <source>
        <dbReference type="EMBL" id="KAJ3443059.1"/>
    </source>
</evidence>
<feature type="compositionally biased region" description="Basic residues" evidence="1">
    <location>
        <begin position="341"/>
        <end position="352"/>
    </location>
</feature>
<dbReference type="AlphaFoldDB" id="A0AAV7ZPK0"/>
<organism evidence="2 3">
    <name type="scientific">Anaeramoeba flamelloides</name>
    <dbReference type="NCBI Taxonomy" id="1746091"/>
    <lineage>
        <taxon>Eukaryota</taxon>
        <taxon>Metamonada</taxon>
        <taxon>Anaeramoebidae</taxon>
        <taxon>Anaeramoeba</taxon>
    </lineage>
</organism>
<accession>A0AAV7ZPK0</accession>
<gene>
    <name evidence="2" type="ORF">M0812_12818</name>
</gene>
<feature type="compositionally biased region" description="Low complexity" evidence="1">
    <location>
        <begin position="353"/>
        <end position="456"/>
    </location>
</feature>
<evidence type="ECO:0000313" key="3">
    <source>
        <dbReference type="Proteomes" id="UP001146793"/>
    </source>
</evidence>
<feature type="region of interest" description="Disordered" evidence="1">
    <location>
        <begin position="255"/>
        <end position="563"/>
    </location>
</feature>
<evidence type="ECO:0000256" key="1">
    <source>
        <dbReference type="SAM" id="MobiDB-lite"/>
    </source>
</evidence>
<dbReference type="EMBL" id="JANTQA010000026">
    <property type="protein sequence ID" value="KAJ3443059.1"/>
    <property type="molecule type" value="Genomic_DNA"/>
</dbReference>
<feature type="compositionally biased region" description="Basic residues" evidence="1">
    <location>
        <begin position="500"/>
        <end position="512"/>
    </location>
</feature>
<feature type="compositionally biased region" description="Low complexity" evidence="1">
    <location>
        <begin position="315"/>
        <end position="326"/>
    </location>
</feature>
<feature type="compositionally biased region" description="Low complexity" evidence="1">
    <location>
        <begin position="482"/>
        <end position="492"/>
    </location>
</feature>
<feature type="compositionally biased region" description="Basic and acidic residues" evidence="1">
    <location>
        <begin position="550"/>
        <end position="563"/>
    </location>
</feature>
<feature type="compositionally biased region" description="Basic and acidic residues" evidence="1">
    <location>
        <begin position="285"/>
        <end position="300"/>
    </location>
</feature>
<proteinExistence type="predicted"/>
<reference evidence="2" key="1">
    <citation type="submission" date="2022-08" db="EMBL/GenBank/DDBJ databases">
        <title>Novel sulphate-reducing endosymbionts in the free-living metamonad Anaeramoeba.</title>
        <authorList>
            <person name="Jerlstrom-Hultqvist J."/>
            <person name="Cepicka I."/>
            <person name="Gallot-Lavallee L."/>
            <person name="Salas-Leiva D."/>
            <person name="Curtis B.A."/>
            <person name="Zahonova K."/>
            <person name="Pipaliya S."/>
            <person name="Dacks J."/>
            <person name="Roger A.J."/>
        </authorList>
    </citation>
    <scope>NUCLEOTIDE SEQUENCE</scope>
    <source>
        <strain evidence="2">Busselton2</strain>
    </source>
</reference>
<comment type="caution">
    <text evidence="2">The sequence shown here is derived from an EMBL/GenBank/DDBJ whole genome shotgun (WGS) entry which is preliminary data.</text>
</comment>
<protein>
    <submittedName>
        <fullName evidence="2">Uncharacterized protein</fullName>
    </submittedName>
</protein>
<feature type="compositionally biased region" description="Basic residues" evidence="1">
    <location>
        <begin position="264"/>
        <end position="274"/>
    </location>
</feature>
<name>A0AAV7ZPK0_9EUKA</name>
<feature type="compositionally biased region" description="Basic residues" evidence="1">
    <location>
        <begin position="471"/>
        <end position="481"/>
    </location>
</feature>
<sequence length="963" mass="111325">MFIISEPKLLKEIKYDPTLAVDNSQLTHTKGSSVKRSLIFMQEMLQNPLLSVEEAFSPNCVQLLNLVNILCPTRMNKVKKISSKKKQREGNLLEFLRAAKRSQYVLRDFPANEYLKKDSNSQKQMALILLHFKSEYEKNGQQPCEENEIRTFLIYEDLDSKKKSQNSRRVNGVNPFLVQKKSFDLFQKRESCLMKNIFSYPKTSRNKFLKFRSVELGHSLIEEPTKFKKKKNTQFDEEWDEVDLEHAIDTFEETPKKKIENKKNKNNRKKRNKNKNQNFESNSSFEKDSFGTSSDDKSSQDFEDQYNKYGFNFTSSSSVENPNSNSDQDSSAFSYSDHKKNTPIKNKRKSSKFHSTNSSSFNHNSPQSSNDSSNSNNFDNYDNSYNSDNSNNSYNSYNSYNSKNSYNSNNSHNSYNSYNSYNSDNSKNSYNSDNSDNSPNSNNSYNSDNSFSSYNSEGMGDSEDSENITKHSNRNYKKNSSRSKQNNRNFNRNKNENHKMKTNSKTKKQIHKKQNDNPKGNLKKSKSKSKSTPNTKRTSKKTTNRKQKQKERQDEDQKQIQDEHQLNIISVPLKLNPDEGSHAIIPLLINKKNMYLINNISQIFKRSPKNNHKKQITKSPKTRAYLYLIFYIINTLDKWKQNSKMASVKFSKKYGFESYQPICSQAYKEAVKLGQNGHSTFKVKISKGNHQTPKNGLIELNKSELILKSNKNNERPILKHSSFQDSFQIAIKKTDPSEISIIKKSTKKQRNKQKNEQFQIKFDDEIKAISGITAITYFLNKFWKNKSNKSGNSKKVTAVDNNPFQKSGESINDLVDHTIPPLVTPNKSFHKLLSGVSYINSKDKPKTILLQYMANDGVNFLVAVIKQKKLTLLPGFLKIRKNKMKVGIEKSVAYTIPWKSRPELKNDKENSTHFVIEWTRSSTCSTTSIPSITIACTRPSERSLITRTIIYFASEWRKNNVKK</sequence>
<dbReference type="Proteomes" id="UP001146793">
    <property type="component" value="Unassembled WGS sequence"/>
</dbReference>